<accession>A0AAU8KVY6</accession>
<name>A0AAU8KVY6_9VIRU</name>
<evidence type="ECO:0000256" key="1">
    <source>
        <dbReference type="SAM" id="Phobius"/>
    </source>
</evidence>
<proteinExistence type="predicted"/>
<keyword evidence="1" id="KW-0472">Membrane</keyword>
<keyword evidence="1" id="KW-1133">Transmembrane helix</keyword>
<protein>
    <submittedName>
        <fullName evidence="2">Uncharacterized protein</fullName>
    </submittedName>
</protein>
<organism evidence="2">
    <name type="scientific">Acinetobacter phage vB_Ab_1137_KEN_02</name>
    <dbReference type="NCBI Taxonomy" id="3143013"/>
    <lineage>
        <taxon>Viruses</taxon>
    </lineage>
</organism>
<gene>
    <name evidence="2" type="ORF">LXXJYBMR_CDS0019</name>
</gene>
<dbReference type="EMBL" id="PP841130">
    <property type="protein sequence ID" value="XCN27249.1"/>
    <property type="molecule type" value="Genomic_DNA"/>
</dbReference>
<reference evidence="2" key="1">
    <citation type="submission" date="2024-05" db="EMBL/GenBank/DDBJ databases">
        <title>Complete Genome Sequences of 14 Acinetobacter baumannii phages isolated in Kenya.</title>
        <authorList>
            <person name="Mwai F."/>
            <person name="Kigen C."/>
            <person name="Makobe C."/>
            <person name="Georges M."/>
            <person name="Mutai I."/>
            <person name="Odoyo E."/>
            <person name="Gachoya M."/>
            <person name="Musila L."/>
        </authorList>
    </citation>
    <scope>NUCLEOTIDE SEQUENCE</scope>
</reference>
<feature type="transmembrane region" description="Helical" evidence="1">
    <location>
        <begin position="6"/>
        <end position="34"/>
    </location>
</feature>
<sequence>MSTYLYHSLITILIFILISIFLLLSYIVLIYRFLSLFI</sequence>
<evidence type="ECO:0000313" key="2">
    <source>
        <dbReference type="EMBL" id="XCN27249.1"/>
    </source>
</evidence>
<keyword evidence="1" id="KW-0812">Transmembrane</keyword>